<feature type="transmembrane region" description="Helical" evidence="1">
    <location>
        <begin position="106"/>
        <end position="126"/>
    </location>
</feature>
<keyword evidence="1" id="KW-0812">Transmembrane</keyword>
<dbReference type="RefSeq" id="WP_109648363.1">
    <property type="nucleotide sequence ID" value="NZ_CAJQNU010000006.1"/>
</dbReference>
<dbReference type="EMBL" id="QGGQ01000001">
    <property type="protein sequence ID" value="PWK25408.1"/>
    <property type="molecule type" value="Genomic_DNA"/>
</dbReference>
<accession>A0A316E6Y9</accession>
<dbReference type="GO" id="GO:0016020">
    <property type="term" value="C:membrane"/>
    <property type="evidence" value="ECO:0007669"/>
    <property type="project" value="InterPro"/>
</dbReference>
<dbReference type="InterPro" id="IPR011138">
    <property type="entry name" value="Cytochrome_b-558"/>
</dbReference>
<reference evidence="2 5" key="2">
    <citation type="submission" date="2020-07" db="EMBL/GenBank/DDBJ databases">
        <title>The draft genome sequence of Maribacter polysiphoniae KCTC 22021.</title>
        <authorList>
            <person name="Mu L."/>
        </authorList>
    </citation>
    <scope>NUCLEOTIDE SEQUENCE [LARGE SCALE GENOMIC DNA]</scope>
    <source>
        <strain evidence="2 5">KCTC 22021</strain>
    </source>
</reference>
<evidence type="ECO:0000313" key="4">
    <source>
        <dbReference type="Proteomes" id="UP000245667"/>
    </source>
</evidence>
<evidence type="ECO:0000313" key="2">
    <source>
        <dbReference type="EMBL" id="MBD1259952.1"/>
    </source>
</evidence>
<dbReference type="AlphaFoldDB" id="A0A316E6Y9"/>
<keyword evidence="1" id="KW-0472">Membrane</keyword>
<protein>
    <submittedName>
        <fullName evidence="3">Succinate dehydrogenase / fumarate reductase cytochrome b subunit</fullName>
    </submittedName>
    <submittedName>
        <fullName evidence="2">Succinate dehydrogenase cytochrome b subunit</fullName>
    </submittedName>
</protein>
<organism evidence="3 4">
    <name type="scientific">Maribacter polysiphoniae</name>
    <dbReference type="NCBI Taxonomy" id="429344"/>
    <lineage>
        <taxon>Bacteria</taxon>
        <taxon>Pseudomonadati</taxon>
        <taxon>Bacteroidota</taxon>
        <taxon>Flavobacteriia</taxon>
        <taxon>Flavobacteriales</taxon>
        <taxon>Flavobacteriaceae</taxon>
        <taxon>Maribacter</taxon>
    </lineage>
</organism>
<feature type="transmembrane region" description="Helical" evidence="1">
    <location>
        <begin position="164"/>
        <end position="186"/>
    </location>
</feature>
<dbReference type="EMBL" id="JACWLN010000002">
    <property type="protein sequence ID" value="MBD1259952.1"/>
    <property type="molecule type" value="Genomic_DNA"/>
</dbReference>
<dbReference type="CDD" id="cd03498">
    <property type="entry name" value="SQR_TypeB_2_TM"/>
    <property type="match status" value="1"/>
</dbReference>
<evidence type="ECO:0000313" key="3">
    <source>
        <dbReference type="EMBL" id="PWK25408.1"/>
    </source>
</evidence>
<dbReference type="SUPFAM" id="SSF81343">
    <property type="entry name" value="Fumarate reductase respiratory complex transmembrane subunits"/>
    <property type="match status" value="1"/>
</dbReference>
<feature type="transmembrane region" description="Helical" evidence="1">
    <location>
        <begin position="206"/>
        <end position="223"/>
    </location>
</feature>
<dbReference type="Gene3D" id="1.20.1300.10">
    <property type="entry name" value="Fumarate reductase/succinate dehydrogenase, transmembrane subunit"/>
    <property type="match status" value="1"/>
</dbReference>
<reference evidence="3 4" key="1">
    <citation type="submission" date="2018-05" db="EMBL/GenBank/DDBJ databases">
        <title>Genomic Encyclopedia of Archaeal and Bacterial Type Strains, Phase II (KMG-II): from individual species to whole genera.</title>
        <authorList>
            <person name="Goeker M."/>
        </authorList>
    </citation>
    <scope>NUCLEOTIDE SEQUENCE [LARGE SCALE GENOMIC DNA]</scope>
    <source>
        <strain evidence="3 4">DSM 23514</strain>
    </source>
</reference>
<dbReference type="Proteomes" id="UP000245667">
    <property type="component" value="Unassembled WGS sequence"/>
</dbReference>
<sequence length="225" mass="25397">MSGFFNSSIGRKYAMALSAFFLIIFLVIHLAVNITSVFSEDLFNQLSHFMGTNPLIQFGLQPVLIFGVVFHFVMGFVLERKNKGARNIKYFKNNGAANSTWMSRNMIYSGLVILAFIVLHFIDFWIPELNTKYVQGDMSGLLADGEGFRYFEELQHKFVNPARVGAYVVAFILLALHLLHGFTSAFQSVGATMGRRKVMQNIGKAYSILIPLGFIVVALFHHFNH</sequence>
<keyword evidence="5" id="KW-1185">Reference proteome</keyword>
<evidence type="ECO:0000256" key="1">
    <source>
        <dbReference type="SAM" id="Phobius"/>
    </source>
</evidence>
<dbReference type="NCBIfam" id="TIGR02046">
    <property type="entry name" value="sdhC_b558_fam"/>
    <property type="match status" value="1"/>
</dbReference>
<dbReference type="Proteomes" id="UP000651837">
    <property type="component" value="Unassembled WGS sequence"/>
</dbReference>
<dbReference type="OrthoDB" id="9802842at2"/>
<dbReference type="InterPro" id="IPR034804">
    <property type="entry name" value="SQR/QFR_C/D"/>
</dbReference>
<feature type="transmembrane region" description="Helical" evidence="1">
    <location>
        <begin position="55"/>
        <end position="78"/>
    </location>
</feature>
<gene>
    <name evidence="2" type="ORF">HZY62_05080</name>
    <name evidence="3" type="ORF">LX92_00147</name>
</gene>
<proteinExistence type="predicted"/>
<name>A0A316E6Y9_9FLAO</name>
<comment type="caution">
    <text evidence="3">The sequence shown here is derived from an EMBL/GenBank/DDBJ whole genome shotgun (WGS) entry which is preliminary data.</text>
</comment>
<keyword evidence="1" id="KW-1133">Transmembrane helix</keyword>
<evidence type="ECO:0000313" key="5">
    <source>
        <dbReference type="Proteomes" id="UP000651837"/>
    </source>
</evidence>